<organism evidence="2 3">
    <name type="scientific">Serratia proteamaculans</name>
    <dbReference type="NCBI Taxonomy" id="28151"/>
    <lineage>
        <taxon>Bacteria</taxon>
        <taxon>Pseudomonadati</taxon>
        <taxon>Pseudomonadota</taxon>
        <taxon>Gammaproteobacteria</taxon>
        <taxon>Enterobacterales</taxon>
        <taxon>Yersiniaceae</taxon>
        <taxon>Serratia</taxon>
    </lineage>
</organism>
<dbReference type="Pfam" id="PF00717">
    <property type="entry name" value="Peptidase_S24"/>
    <property type="match status" value="1"/>
</dbReference>
<gene>
    <name evidence="2" type="ORF">GHV41_04780</name>
</gene>
<dbReference type="InterPro" id="IPR039418">
    <property type="entry name" value="LexA-like"/>
</dbReference>
<proteinExistence type="predicted"/>
<sequence>MKQRYIDMFPASVKTTKNVAPAPVFFSESSNKVICSMPDDTMQGEINIGDKVAIDTTVRRYLEDGIFAFYIDGTFMIKRLQFLPDEIRVVPASKHYQTWNITDHQDNGLVIIGRVIASQQVKAH</sequence>
<evidence type="ECO:0000259" key="1">
    <source>
        <dbReference type="Pfam" id="PF00717"/>
    </source>
</evidence>
<dbReference type="InterPro" id="IPR015927">
    <property type="entry name" value="Peptidase_S24_S26A/B/C"/>
</dbReference>
<dbReference type="EMBL" id="CP045913">
    <property type="protein sequence ID" value="QGH60196.1"/>
    <property type="molecule type" value="Genomic_DNA"/>
</dbReference>
<dbReference type="AlphaFoldDB" id="A0A5Q2V7J0"/>
<name>A0A5Q2V7J0_SERPR</name>
<dbReference type="InterPro" id="IPR036286">
    <property type="entry name" value="LexA/Signal_pep-like_sf"/>
</dbReference>
<feature type="domain" description="Peptidase S24/S26A/S26B/S26C" evidence="1">
    <location>
        <begin position="22"/>
        <end position="116"/>
    </location>
</feature>
<dbReference type="Gene3D" id="2.10.109.10">
    <property type="entry name" value="Umud Fragment, subunit A"/>
    <property type="match status" value="1"/>
</dbReference>
<dbReference type="Proteomes" id="UP000381260">
    <property type="component" value="Chromosome"/>
</dbReference>
<protein>
    <recommendedName>
        <fullName evidence="1">Peptidase S24/S26A/S26B/S26C domain-containing protein</fullName>
    </recommendedName>
</protein>
<accession>A0A5Q2V7J0</accession>
<dbReference type="SUPFAM" id="SSF51306">
    <property type="entry name" value="LexA/Signal peptidase"/>
    <property type="match status" value="1"/>
</dbReference>
<dbReference type="CDD" id="cd06529">
    <property type="entry name" value="S24_LexA-like"/>
    <property type="match status" value="1"/>
</dbReference>
<evidence type="ECO:0000313" key="2">
    <source>
        <dbReference type="EMBL" id="QGH60196.1"/>
    </source>
</evidence>
<reference evidence="2 3" key="1">
    <citation type="submission" date="2019-11" db="EMBL/GenBank/DDBJ databases">
        <title>The Phosphoenolpyruvate Phosphotransferase System Regulates Serratia proteamaculans 336X Biofilm Formation and Wheat Roots colonization.</title>
        <authorList>
            <person name="Liu F."/>
        </authorList>
    </citation>
    <scope>NUCLEOTIDE SEQUENCE [LARGE SCALE GENOMIC DNA]</scope>
    <source>
        <strain evidence="2 3">336X</strain>
    </source>
</reference>
<evidence type="ECO:0000313" key="3">
    <source>
        <dbReference type="Proteomes" id="UP000381260"/>
    </source>
</evidence>